<dbReference type="PANTHER" id="PTHR13479">
    <property type="entry name" value="30S RIBOSOMAL PROTEIN S18"/>
    <property type="match status" value="1"/>
</dbReference>
<protein>
    <recommendedName>
        <fullName evidence="4">Small ribosomal subunit protein bS18m</fullName>
    </recommendedName>
</protein>
<keyword evidence="2 6" id="KW-0689">Ribosomal protein</keyword>
<evidence type="ECO:0000256" key="2">
    <source>
        <dbReference type="ARBA" id="ARBA00022980"/>
    </source>
</evidence>
<dbReference type="AlphaFoldDB" id="A0A1Y1ZQS0"/>
<evidence type="ECO:0000313" key="7">
    <source>
        <dbReference type="Proteomes" id="UP000193144"/>
    </source>
</evidence>
<comment type="caution">
    <text evidence="6">The sequence shown here is derived from an EMBL/GenBank/DDBJ whole genome shotgun (WGS) entry which is preliminary data.</text>
</comment>
<gene>
    <name evidence="6" type="ORF">BCR34DRAFT_512260</name>
</gene>
<organism evidence="6 7">
    <name type="scientific">Clohesyomyces aquaticus</name>
    <dbReference type="NCBI Taxonomy" id="1231657"/>
    <lineage>
        <taxon>Eukaryota</taxon>
        <taxon>Fungi</taxon>
        <taxon>Dikarya</taxon>
        <taxon>Ascomycota</taxon>
        <taxon>Pezizomycotina</taxon>
        <taxon>Dothideomycetes</taxon>
        <taxon>Pleosporomycetidae</taxon>
        <taxon>Pleosporales</taxon>
        <taxon>Lindgomycetaceae</taxon>
        <taxon>Clohesyomyces</taxon>
    </lineage>
</organism>
<name>A0A1Y1ZQS0_9PLEO</name>
<accession>A0A1Y1ZQS0</accession>
<sequence>MSLPRLPIRPSTRLASQCLRGFSSASRRREEDIFGILAQISKTRSHPSNVTPPPTAKPAPSPRFEQAHQMLPTTRTTSSEADKSARIDAFSRQVHRRWKAGDVYAPHDLSGPEQKKWKFGRQTPQTDAFDTLGIDPVNEYKNFTMMSEYMTEMGRIKHSSQTGLRPVNQRKIAKAIRRAIGLGLMPSVHRHPLVLKRSNPARFL</sequence>
<dbReference type="FunFam" id="4.10.640.10:FF:000013">
    <property type="entry name" value="37S ribosomal protein S18"/>
    <property type="match status" value="1"/>
</dbReference>
<dbReference type="Gene3D" id="4.10.640.10">
    <property type="entry name" value="Ribosomal protein S18"/>
    <property type="match status" value="1"/>
</dbReference>
<dbReference type="GO" id="GO:0003735">
    <property type="term" value="F:structural constituent of ribosome"/>
    <property type="evidence" value="ECO:0007669"/>
    <property type="project" value="InterPro"/>
</dbReference>
<feature type="compositionally biased region" description="Pro residues" evidence="5">
    <location>
        <begin position="50"/>
        <end position="61"/>
    </location>
</feature>
<dbReference type="GO" id="GO:0005763">
    <property type="term" value="C:mitochondrial small ribosomal subunit"/>
    <property type="evidence" value="ECO:0007669"/>
    <property type="project" value="TreeGrafter"/>
</dbReference>
<evidence type="ECO:0000256" key="1">
    <source>
        <dbReference type="ARBA" id="ARBA00005589"/>
    </source>
</evidence>
<reference evidence="6 7" key="1">
    <citation type="submission" date="2016-07" db="EMBL/GenBank/DDBJ databases">
        <title>Pervasive Adenine N6-methylation of Active Genes in Fungi.</title>
        <authorList>
            <consortium name="DOE Joint Genome Institute"/>
            <person name="Mondo S.J."/>
            <person name="Dannebaum R.O."/>
            <person name="Kuo R.C."/>
            <person name="Labutti K."/>
            <person name="Haridas S."/>
            <person name="Kuo A."/>
            <person name="Salamov A."/>
            <person name="Ahrendt S.R."/>
            <person name="Lipzen A."/>
            <person name="Sullivan W."/>
            <person name="Andreopoulos W.B."/>
            <person name="Clum A."/>
            <person name="Lindquist E."/>
            <person name="Daum C."/>
            <person name="Ramamoorthy G.K."/>
            <person name="Gryganskyi A."/>
            <person name="Culley D."/>
            <person name="Magnuson J.K."/>
            <person name="James T.Y."/>
            <person name="O'Malley M.A."/>
            <person name="Stajich J.E."/>
            <person name="Spatafora J.W."/>
            <person name="Visel A."/>
            <person name="Grigoriev I.V."/>
        </authorList>
    </citation>
    <scope>NUCLEOTIDE SEQUENCE [LARGE SCALE GENOMIC DNA]</scope>
    <source>
        <strain evidence="6 7">CBS 115471</strain>
    </source>
</reference>
<dbReference type="Proteomes" id="UP000193144">
    <property type="component" value="Unassembled WGS sequence"/>
</dbReference>
<dbReference type="InterPro" id="IPR001648">
    <property type="entry name" value="Ribosomal_bS18"/>
</dbReference>
<evidence type="ECO:0000313" key="6">
    <source>
        <dbReference type="EMBL" id="ORY12609.1"/>
    </source>
</evidence>
<evidence type="ECO:0000256" key="5">
    <source>
        <dbReference type="SAM" id="MobiDB-lite"/>
    </source>
</evidence>
<keyword evidence="3" id="KW-0687">Ribonucleoprotein</keyword>
<dbReference type="STRING" id="1231657.A0A1Y1ZQS0"/>
<feature type="region of interest" description="Disordered" evidence="5">
    <location>
        <begin position="39"/>
        <end position="63"/>
    </location>
</feature>
<keyword evidence="7" id="KW-1185">Reference proteome</keyword>
<dbReference type="GO" id="GO:0032543">
    <property type="term" value="P:mitochondrial translation"/>
    <property type="evidence" value="ECO:0007669"/>
    <property type="project" value="TreeGrafter"/>
</dbReference>
<comment type="similarity">
    <text evidence="1">Belongs to the bacterial ribosomal protein bS18 family.</text>
</comment>
<proteinExistence type="inferred from homology"/>
<dbReference type="Pfam" id="PF01084">
    <property type="entry name" value="Ribosomal_S18"/>
    <property type="match status" value="1"/>
</dbReference>
<dbReference type="InterPro" id="IPR036870">
    <property type="entry name" value="Ribosomal_bS18_sf"/>
</dbReference>
<dbReference type="PANTHER" id="PTHR13479:SF40">
    <property type="entry name" value="SMALL RIBOSOMAL SUBUNIT PROTEIN BS18M"/>
    <property type="match status" value="1"/>
</dbReference>
<dbReference type="GO" id="GO:0070181">
    <property type="term" value="F:small ribosomal subunit rRNA binding"/>
    <property type="evidence" value="ECO:0007669"/>
    <property type="project" value="TreeGrafter"/>
</dbReference>
<dbReference type="EMBL" id="MCFA01000049">
    <property type="protein sequence ID" value="ORY12609.1"/>
    <property type="molecule type" value="Genomic_DNA"/>
</dbReference>
<dbReference type="OrthoDB" id="21463at2759"/>
<feature type="compositionally biased region" description="Polar residues" evidence="5">
    <location>
        <begin position="40"/>
        <end position="49"/>
    </location>
</feature>
<evidence type="ECO:0000256" key="4">
    <source>
        <dbReference type="ARBA" id="ARBA00035264"/>
    </source>
</evidence>
<evidence type="ECO:0000256" key="3">
    <source>
        <dbReference type="ARBA" id="ARBA00023274"/>
    </source>
</evidence>
<dbReference type="SUPFAM" id="SSF46911">
    <property type="entry name" value="Ribosomal protein S18"/>
    <property type="match status" value="1"/>
</dbReference>